<evidence type="ECO:0000313" key="2">
    <source>
        <dbReference type="EMBL" id="TRO81973.1"/>
    </source>
</evidence>
<comment type="caution">
    <text evidence="2">The sequence shown here is derived from an EMBL/GenBank/DDBJ whole genome shotgun (WGS) entry which is preliminary data.</text>
</comment>
<dbReference type="Gene3D" id="2.160.20.120">
    <property type="match status" value="1"/>
</dbReference>
<dbReference type="InterPro" id="IPR021255">
    <property type="entry name" value="DUF2807"/>
</dbReference>
<dbReference type="RefSeq" id="WP_092057801.1">
    <property type="nucleotide sequence ID" value="NZ_FOJJ01000037.1"/>
</dbReference>
<dbReference type="EMBL" id="VJVV01000005">
    <property type="protein sequence ID" value="TRO81973.1"/>
    <property type="molecule type" value="Genomic_DNA"/>
</dbReference>
<organism evidence="2 3">
    <name type="scientific">Trichloromonas acetexigens</name>
    <dbReference type="NCBI Taxonomy" id="38815"/>
    <lineage>
        <taxon>Bacteria</taxon>
        <taxon>Pseudomonadati</taxon>
        <taxon>Thermodesulfobacteriota</taxon>
        <taxon>Desulfuromonadia</taxon>
        <taxon>Desulfuromonadales</taxon>
        <taxon>Trichloromonadaceae</taxon>
        <taxon>Trichloromonas</taxon>
    </lineage>
</organism>
<protein>
    <submittedName>
        <fullName evidence="2">DUF2807 domain-containing protein</fullName>
    </submittedName>
</protein>
<proteinExistence type="predicted"/>
<name>A0A550JFL2_9BACT</name>
<dbReference type="Pfam" id="PF10988">
    <property type="entry name" value="DUF2807"/>
    <property type="match status" value="1"/>
</dbReference>
<gene>
    <name evidence="2" type="ORF">FL622_09260</name>
</gene>
<accession>A0A550JFL2</accession>
<feature type="domain" description="Putative auto-transporter adhesin head GIN" evidence="1">
    <location>
        <begin position="61"/>
        <end position="221"/>
    </location>
</feature>
<dbReference type="PANTHER" id="PTHR39200">
    <property type="entry name" value="HYPOTHETICAL EXPORTED PROTEIN"/>
    <property type="match status" value="1"/>
</dbReference>
<dbReference type="OrthoDB" id="5511627at2"/>
<dbReference type="AlphaFoldDB" id="A0A550JFL2"/>
<sequence>MRARHLKTFLILSCTGILLFSGQGWGAVQINIGSNIVNTGNVSGCVQGSGSAKEESRSLPAFHGLEVDGAYTVRITCQKDQSVEISADVNLLPLILTEVQDGILRVTSKKSICASAPMTLTIAVEALNLIRSSGANEFQVQNLKGETLDVELSGSSTMTLDGAVDELKAKIDGASGLVAGELKAQQVSVAISGAGSAEVHADKRLQGDISGVGSIRYSGQPGEVVKNITGWGDITPVD</sequence>
<evidence type="ECO:0000313" key="3">
    <source>
        <dbReference type="Proteomes" id="UP000317155"/>
    </source>
</evidence>
<dbReference type="Proteomes" id="UP000317155">
    <property type="component" value="Unassembled WGS sequence"/>
</dbReference>
<reference evidence="2 3" key="1">
    <citation type="submission" date="2019-07" db="EMBL/GenBank/DDBJ databases">
        <title>Insights of Desulfuromonas acetexigens electromicrobiology.</title>
        <authorList>
            <person name="Katuri K."/>
            <person name="Sapireddy V."/>
            <person name="Shaw D.R."/>
            <person name="Saikaly P."/>
        </authorList>
    </citation>
    <scope>NUCLEOTIDE SEQUENCE [LARGE SCALE GENOMIC DNA]</scope>
    <source>
        <strain evidence="2 3">2873</strain>
    </source>
</reference>
<evidence type="ECO:0000259" key="1">
    <source>
        <dbReference type="Pfam" id="PF10988"/>
    </source>
</evidence>
<keyword evidence="3" id="KW-1185">Reference proteome</keyword>
<dbReference type="PANTHER" id="PTHR39200:SF1">
    <property type="entry name" value="AUTO-TRANSPORTER ADHESIN HEAD GIN DOMAIN-CONTAINING PROTEIN-RELATED"/>
    <property type="match status" value="1"/>
</dbReference>